<dbReference type="EMBL" id="QHHQ01000003">
    <property type="protein sequence ID" value="RAI01075.1"/>
    <property type="molecule type" value="Genomic_DNA"/>
</dbReference>
<comment type="caution">
    <text evidence="1">The sequence shown here is derived from an EMBL/GenBank/DDBJ whole genome shotgun (WGS) entry which is preliminary data.</text>
</comment>
<dbReference type="AlphaFoldDB" id="A0A8B2NUV0"/>
<proteinExistence type="predicted"/>
<dbReference type="RefSeq" id="WP_111347652.1">
    <property type="nucleotide sequence ID" value="NZ_QHHQ01000003.1"/>
</dbReference>
<evidence type="ECO:0000313" key="2">
    <source>
        <dbReference type="Proteomes" id="UP000249590"/>
    </source>
</evidence>
<evidence type="ECO:0000313" key="1">
    <source>
        <dbReference type="EMBL" id="RAI01075.1"/>
    </source>
</evidence>
<name>A0A8B2NUV0_9HYPH</name>
<keyword evidence="2" id="KW-1185">Reference proteome</keyword>
<sequence length="92" mass="10909">MDEREIELMKVRLSYLEATVGALMRHLALQDPYEDIREDVSESIMERRFQGRAEFQAWHDVFSGRHLHRDEKRVDVGRQTLEAIFGDRIPPL</sequence>
<organism evidence="1 2">
    <name type="scientific">Acuticoccus sediminis</name>
    <dbReference type="NCBI Taxonomy" id="2184697"/>
    <lineage>
        <taxon>Bacteria</taxon>
        <taxon>Pseudomonadati</taxon>
        <taxon>Pseudomonadota</taxon>
        <taxon>Alphaproteobacteria</taxon>
        <taxon>Hyphomicrobiales</taxon>
        <taxon>Amorphaceae</taxon>
        <taxon>Acuticoccus</taxon>
    </lineage>
</organism>
<gene>
    <name evidence="1" type="ORF">DLJ53_17825</name>
</gene>
<protein>
    <submittedName>
        <fullName evidence="1">Uncharacterized protein</fullName>
    </submittedName>
</protein>
<accession>A0A8B2NUV0</accession>
<dbReference type="Proteomes" id="UP000249590">
    <property type="component" value="Unassembled WGS sequence"/>
</dbReference>
<reference evidence="1 2" key="1">
    <citation type="submission" date="2018-05" db="EMBL/GenBank/DDBJ databases">
        <title>Acuticoccus sediminis sp. nov., isolated from deep-sea sediment of Indian Ocean.</title>
        <authorList>
            <person name="Liu X."/>
            <person name="Lai Q."/>
            <person name="Du Y."/>
            <person name="Sun F."/>
            <person name="Zhang X."/>
            <person name="Wang S."/>
            <person name="Shao Z."/>
        </authorList>
    </citation>
    <scope>NUCLEOTIDE SEQUENCE [LARGE SCALE GENOMIC DNA]</scope>
    <source>
        <strain evidence="1 2">PTG4-2</strain>
    </source>
</reference>